<keyword evidence="3" id="KW-1185">Reference proteome</keyword>
<dbReference type="EMBL" id="LOPU01000037">
    <property type="protein sequence ID" value="KTG07992.1"/>
    <property type="molecule type" value="Genomic_DNA"/>
</dbReference>
<accession>A0A0W1R3S9</accession>
<evidence type="ECO:0000313" key="2">
    <source>
        <dbReference type="EMBL" id="KTG07992.1"/>
    </source>
</evidence>
<dbReference type="AlphaFoldDB" id="A0A0W1R3S9"/>
<feature type="compositionally biased region" description="Basic and acidic residues" evidence="1">
    <location>
        <begin position="66"/>
        <end position="84"/>
    </location>
</feature>
<sequence>MASHDSSGSDSEMALYGSAQHDSDVPSDGRPDRLYGSPQHESMSGPYPCSGSELARPTVVAEFDDEPGRDTDGGRTAEEPERATRNVSVSS</sequence>
<reference evidence="2 3" key="1">
    <citation type="submission" date="2015-12" db="EMBL/GenBank/DDBJ databases">
        <title>Haloprofundus marisrubri gen. nov., sp. nov., an extremely halophilic archaeon isolated from the Discovery deep brine-seawater interface in the Red Sea.</title>
        <authorList>
            <person name="Zhang G."/>
            <person name="Stingl U."/>
            <person name="Rashid M."/>
        </authorList>
    </citation>
    <scope>NUCLEOTIDE SEQUENCE [LARGE SCALE GENOMIC DNA]</scope>
    <source>
        <strain evidence="2 3">SB9</strain>
    </source>
</reference>
<feature type="compositionally biased region" description="Polar residues" evidence="1">
    <location>
        <begin position="1"/>
        <end position="10"/>
    </location>
</feature>
<evidence type="ECO:0000313" key="3">
    <source>
        <dbReference type="Proteomes" id="UP000054387"/>
    </source>
</evidence>
<protein>
    <submittedName>
        <fullName evidence="2">Uncharacterized protein</fullName>
    </submittedName>
</protein>
<proteinExistence type="predicted"/>
<gene>
    <name evidence="2" type="ORF">AUR64_01810</name>
</gene>
<feature type="region of interest" description="Disordered" evidence="1">
    <location>
        <begin position="1"/>
        <end position="91"/>
    </location>
</feature>
<feature type="compositionally biased region" description="Basic and acidic residues" evidence="1">
    <location>
        <begin position="21"/>
        <end position="33"/>
    </location>
</feature>
<comment type="caution">
    <text evidence="2">The sequence shown here is derived from an EMBL/GenBank/DDBJ whole genome shotgun (WGS) entry which is preliminary data.</text>
</comment>
<evidence type="ECO:0000256" key="1">
    <source>
        <dbReference type="SAM" id="MobiDB-lite"/>
    </source>
</evidence>
<organism evidence="2 3">
    <name type="scientific">Haloprofundus marisrubri</name>
    <dbReference type="NCBI Taxonomy" id="1514971"/>
    <lineage>
        <taxon>Archaea</taxon>
        <taxon>Methanobacteriati</taxon>
        <taxon>Methanobacteriota</taxon>
        <taxon>Stenosarchaea group</taxon>
        <taxon>Halobacteria</taxon>
        <taxon>Halobacteriales</taxon>
        <taxon>Haloferacaceae</taxon>
        <taxon>Haloprofundus</taxon>
    </lineage>
</organism>
<dbReference type="Proteomes" id="UP000054387">
    <property type="component" value="Unassembled WGS sequence"/>
</dbReference>
<name>A0A0W1R3S9_9EURY</name>